<name>A0AAD7NTM2_9AGAR</name>
<organism evidence="1 2">
    <name type="scientific">Mycena metata</name>
    <dbReference type="NCBI Taxonomy" id="1033252"/>
    <lineage>
        <taxon>Eukaryota</taxon>
        <taxon>Fungi</taxon>
        <taxon>Dikarya</taxon>
        <taxon>Basidiomycota</taxon>
        <taxon>Agaricomycotina</taxon>
        <taxon>Agaricomycetes</taxon>
        <taxon>Agaricomycetidae</taxon>
        <taxon>Agaricales</taxon>
        <taxon>Marasmiineae</taxon>
        <taxon>Mycenaceae</taxon>
        <taxon>Mycena</taxon>
    </lineage>
</organism>
<accession>A0AAD7NTM2</accession>
<keyword evidence="2" id="KW-1185">Reference proteome</keyword>
<comment type="caution">
    <text evidence="1">The sequence shown here is derived from an EMBL/GenBank/DDBJ whole genome shotgun (WGS) entry which is preliminary data.</text>
</comment>
<dbReference type="EMBL" id="JARKIB010000010">
    <property type="protein sequence ID" value="KAJ7775418.1"/>
    <property type="molecule type" value="Genomic_DNA"/>
</dbReference>
<protein>
    <submittedName>
        <fullName evidence="1">Uncharacterized protein</fullName>
    </submittedName>
</protein>
<proteinExistence type="predicted"/>
<dbReference type="AlphaFoldDB" id="A0AAD7NTM2"/>
<sequence>MAEAPRDLPKEERSWVGRVSDFHPAFENWSSRWVFDPKKDGDTTAMRLLWNVIRVYNEWPTFSGVFEVASSEQWVLRLVPSLWRYRLVRFGNSHEPILEFLDQFPAEGTSSIDDALFTDYLCSICALVTQRRMDPRLVSQQLTGLVAGF</sequence>
<evidence type="ECO:0000313" key="2">
    <source>
        <dbReference type="Proteomes" id="UP001215598"/>
    </source>
</evidence>
<evidence type="ECO:0000313" key="1">
    <source>
        <dbReference type="EMBL" id="KAJ7775418.1"/>
    </source>
</evidence>
<dbReference type="Proteomes" id="UP001215598">
    <property type="component" value="Unassembled WGS sequence"/>
</dbReference>
<reference evidence="1" key="1">
    <citation type="submission" date="2023-03" db="EMBL/GenBank/DDBJ databases">
        <title>Massive genome expansion in bonnet fungi (Mycena s.s.) driven by repeated elements and novel gene families across ecological guilds.</title>
        <authorList>
            <consortium name="Lawrence Berkeley National Laboratory"/>
            <person name="Harder C.B."/>
            <person name="Miyauchi S."/>
            <person name="Viragh M."/>
            <person name="Kuo A."/>
            <person name="Thoen E."/>
            <person name="Andreopoulos B."/>
            <person name="Lu D."/>
            <person name="Skrede I."/>
            <person name="Drula E."/>
            <person name="Henrissat B."/>
            <person name="Morin E."/>
            <person name="Kohler A."/>
            <person name="Barry K."/>
            <person name="LaButti K."/>
            <person name="Morin E."/>
            <person name="Salamov A."/>
            <person name="Lipzen A."/>
            <person name="Mereny Z."/>
            <person name="Hegedus B."/>
            <person name="Baldrian P."/>
            <person name="Stursova M."/>
            <person name="Weitz H."/>
            <person name="Taylor A."/>
            <person name="Grigoriev I.V."/>
            <person name="Nagy L.G."/>
            <person name="Martin F."/>
            <person name="Kauserud H."/>
        </authorList>
    </citation>
    <scope>NUCLEOTIDE SEQUENCE</scope>
    <source>
        <strain evidence="1">CBHHK182m</strain>
    </source>
</reference>
<gene>
    <name evidence="1" type="ORF">B0H16DRAFT_1450048</name>
</gene>